<keyword evidence="1" id="KW-0472">Membrane</keyword>
<dbReference type="Proteomes" id="UP000237771">
    <property type="component" value="Unassembled WGS sequence"/>
</dbReference>
<reference evidence="2 5" key="3">
    <citation type="submission" date="2018-03" db="EMBL/GenBank/DDBJ databases">
        <title>Genomic Encyclopedia of Archaeal and Bacterial Type Strains, Phase II (KMG-II): from individual species to whole genera.</title>
        <authorList>
            <person name="Goeker M."/>
        </authorList>
    </citation>
    <scope>NUCLEOTIDE SEQUENCE [LARGE SCALE GENOMIC DNA]</scope>
    <source>
        <strain evidence="2 5">DSM 17797</strain>
    </source>
</reference>
<dbReference type="EMBL" id="PVUB01000010">
    <property type="protein sequence ID" value="PRZ21105.1"/>
    <property type="molecule type" value="Genomic_DNA"/>
</dbReference>
<dbReference type="AlphaFoldDB" id="A0A1M5SSK9"/>
<keyword evidence="1" id="KW-1133">Transmembrane helix</keyword>
<dbReference type="Proteomes" id="UP000184384">
    <property type="component" value="Unassembled WGS sequence"/>
</dbReference>
<keyword evidence="5" id="KW-1185">Reference proteome</keyword>
<evidence type="ECO:0000313" key="5">
    <source>
        <dbReference type="Proteomes" id="UP000237771"/>
    </source>
</evidence>
<evidence type="ECO:0000313" key="4">
    <source>
        <dbReference type="Proteomes" id="UP000184384"/>
    </source>
</evidence>
<gene>
    <name evidence="2" type="ORF">BC624_110122</name>
    <name evidence="3" type="ORF">SAMN05443373_112121</name>
</gene>
<keyword evidence="1" id="KW-0812">Transmembrane</keyword>
<reference evidence="4" key="2">
    <citation type="submission" date="2016-11" db="EMBL/GenBank/DDBJ databases">
        <authorList>
            <person name="Varghese N."/>
            <person name="Submissions S."/>
        </authorList>
    </citation>
    <scope>NUCLEOTIDE SEQUENCE [LARGE SCALE GENOMIC DNA]</scope>
    <source>
        <strain evidence="4">DSM 19729</strain>
    </source>
</reference>
<organism evidence="3 4">
    <name type="scientific">Flavobacterium granuli</name>
    <dbReference type="NCBI Taxonomy" id="280093"/>
    <lineage>
        <taxon>Bacteria</taxon>
        <taxon>Pseudomonadati</taxon>
        <taxon>Bacteroidota</taxon>
        <taxon>Flavobacteriia</taxon>
        <taxon>Flavobacteriales</taxon>
        <taxon>Flavobacteriaceae</taxon>
        <taxon>Flavobacterium</taxon>
    </lineage>
</organism>
<sequence>MSCAEFTISPPWHRHFLAYTLYFIIVVASIYFIRERIKIKIRKNKYYETLEQRRLHLQKESKIRQEQYDLEQEIEKLKNDKLQIKILAKDKELVNSSLQVAKKNKIFNGINNNLKEINTDSFDENTKFKLTKPNKNIIKEVNTDKSWKDLEKHIKNIHFDFLKRPKEKYPPITTKKGSRDLFINEHIYKRDCGD</sequence>
<accession>A0A1M5SSK9</accession>
<name>A0A1M5SSK9_9FLAO</name>
<feature type="transmembrane region" description="Helical" evidence="1">
    <location>
        <begin position="16"/>
        <end position="33"/>
    </location>
</feature>
<evidence type="ECO:0000313" key="2">
    <source>
        <dbReference type="EMBL" id="PRZ21105.1"/>
    </source>
</evidence>
<protein>
    <submittedName>
        <fullName evidence="3">Uncharacterized protein</fullName>
    </submittedName>
</protein>
<proteinExistence type="predicted"/>
<dbReference type="EMBL" id="FQWO01000012">
    <property type="protein sequence ID" value="SHH41531.1"/>
    <property type="molecule type" value="Genomic_DNA"/>
</dbReference>
<dbReference type="STRING" id="280093.SAMN05443373_112121"/>
<evidence type="ECO:0000313" key="3">
    <source>
        <dbReference type="EMBL" id="SHH41531.1"/>
    </source>
</evidence>
<evidence type="ECO:0000256" key="1">
    <source>
        <dbReference type="SAM" id="Phobius"/>
    </source>
</evidence>
<reference evidence="3" key="1">
    <citation type="submission" date="2016-11" db="EMBL/GenBank/DDBJ databases">
        <authorList>
            <person name="Jaros S."/>
            <person name="Januszkiewicz K."/>
            <person name="Wedrychowicz H."/>
        </authorList>
    </citation>
    <scope>NUCLEOTIDE SEQUENCE [LARGE SCALE GENOMIC DNA]</scope>
    <source>
        <strain evidence="3">DSM 19729</strain>
    </source>
</reference>